<protein>
    <submittedName>
        <fullName evidence="1">Uncharacterized protein</fullName>
    </submittedName>
</protein>
<sequence length="100" mass="10640">MLLLGRSQVEALLDVDSLIEVLSSAMSDLSAGRASVPDRVAALVPEHEGFLAAMPGFLPSAGVLMTKLVSLFPHIDFLPLLKEGDSYGSRCRGFCFVADC</sequence>
<dbReference type="Proteomes" id="UP001631993">
    <property type="component" value="Unassembled WGS sequence"/>
</dbReference>
<reference evidence="1 2" key="1">
    <citation type="submission" date="2024-12" db="EMBL/GenBank/DDBJ databases">
        <title>Forecasting of Potato common scab and diversities of Pathogenic streptomyces spp. in china.</title>
        <authorList>
            <person name="Handique U."/>
            <person name="Wu J."/>
        </authorList>
    </citation>
    <scope>NUCLEOTIDE SEQUENCE [LARGE SCALE GENOMIC DNA]</scope>
    <source>
        <strain evidence="1 2">ZRIMU1585</strain>
    </source>
</reference>
<name>A0ABW9IYD1_STRGJ</name>
<dbReference type="EMBL" id="JBJVNE010000050">
    <property type="protein sequence ID" value="MFM9653440.1"/>
    <property type="molecule type" value="Genomic_DNA"/>
</dbReference>
<dbReference type="Gene3D" id="3.30.1780.10">
    <property type="entry name" value="ornithine cyclodeaminase, domain 1"/>
    <property type="match status" value="1"/>
</dbReference>
<evidence type="ECO:0000313" key="2">
    <source>
        <dbReference type="Proteomes" id="UP001631993"/>
    </source>
</evidence>
<gene>
    <name evidence="1" type="ORF">ACKI1S_46120</name>
</gene>
<comment type="caution">
    <text evidence="1">The sequence shown here is derived from an EMBL/GenBank/DDBJ whole genome shotgun (WGS) entry which is preliminary data.</text>
</comment>
<feature type="non-terminal residue" evidence="1">
    <location>
        <position position="100"/>
    </location>
</feature>
<dbReference type="SUPFAM" id="SSF51735">
    <property type="entry name" value="NAD(P)-binding Rossmann-fold domains"/>
    <property type="match status" value="1"/>
</dbReference>
<organism evidence="1 2">
    <name type="scientific">Streptomyces galilaeus</name>
    <dbReference type="NCBI Taxonomy" id="33899"/>
    <lineage>
        <taxon>Bacteria</taxon>
        <taxon>Bacillati</taxon>
        <taxon>Actinomycetota</taxon>
        <taxon>Actinomycetes</taxon>
        <taxon>Kitasatosporales</taxon>
        <taxon>Streptomycetaceae</taxon>
        <taxon>Streptomyces</taxon>
    </lineage>
</organism>
<keyword evidence="2" id="KW-1185">Reference proteome</keyword>
<accession>A0ABW9IYD1</accession>
<dbReference type="InterPro" id="IPR023401">
    <property type="entry name" value="ODC_N"/>
</dbReference>
<dbReference type="InterPro" id="IPR036291">
    <property type="entry name" value="NAD(P)-bd_dom_sf"/>
</dbReference>
<evidence type="ECO:0000313" key="1">
    <source>
        <dbReference type="EMBL" id="MFM9653440.1"/>
    </source>
</evidence>
<proteinExistence type="predicted"/>